<reference evidence="2" key="1">
    <citation type="journal article" date="2008" name="Nature">
        <title>The amphioxus genome and the evolution of the chordate karyotype.</title>
        <authorList>
            <consortium name="US DOE Joint Genome Institute (JGI-PGF)"/>
            <person name="Putnam N.H."/>
            <person name="Butts T."/>
            <person name="Ferrier D.E.K."/>
            <person name="Furlong R.F."/>
            <person name="Hellsten U."/>
            <person name="Kawashima T."/>
            <person name="Robinson-Rechavi M."/>
            <person name="Shoguchi E."/>
            <person name="Terry A."/>
            <person name="Yu J.-K."/>
            <person name="Benito-Gutierrez E.L."/>
            <person name="Dubchak I."/>
            <person name="Garcia-Fernandez J."/>
            <person name="Gibson-Brown J.J."/>
            <person name="Grigoriev I.V."/>
            <person name="Horton A.C."/>
            <person name="de Jong P.J."/>
            <person name="Jurka J."/>
            <person name="Kapitonov V.V."/>
            <person name="Kohara Y."/>
            <person name="Kuroki Y."/>
            <person name="Lindquist E."/>
            <person name="Lucas S."/>
            <person name="Osoegawa K."/>
            <person name="Pennacchio L.A."/>
            <person name="Salamov A.A."/>
            <person name="Satou Y."/>
            <person name="Sauka-Spengler T."/>
            <person name="Schmutz J."/>
            <person name="Shin-I T."/>
            <person name="Toyoda A."/>
            <person name="Bronner-Fraser M."/>
            <person name="Fujiyama A."/>
            <person name="Holland L.Z."/>
            <person name="Holland P.W.H."/>
            <person name="Satoh N."/>
            <person name="Rokhsar D.S."/>
        </authorList>
    </citation>
    <scope>NUCLEOTIDE SEQUENCE [LARGE SCALE GENOMIC DNA]</scope>
    <source>
        <strain evidence="2">S238N-H82</strain>
        <tissue evidence="2">Testes</tissue>
    </source>
</reference>
<dbReference type="Gene3D" id="2.40.10.120">
    <property type="match status" value="1"/>
</dbReference>
<dbReference type="SMART" id="SM00005">
    <property type="entry name" value="DEATH"/>
    <property type="match status" value="1"/>
</dbReference>
<name>C3YHU1_BRAFL</name>
<proteinExistence type="predicted"/>
<dbReference type="Gene3D" id="1.25.40.20">
    <property type="entry name" value="Ankyrin repeat-containing domain"/>
    <property type="match status" value="1"/>
</dbReference>
<dbReference type="Pfam" id="PF00531">
    <property type="entry name" value="Death"/>
    <property type="match status" value="1"/>
</dbReference>
<gene>
    <name evidence="2" type="ORF">BRAFLDRAFT_71643</name>
</gene>
<evidence type="ECO:0000259" key="1">
    <source>
        <dbReference type="PROSITE" id="PS50017"/>
    </source>
</evidence>
<dbReference type="Pfam" id="PF13365">
    <property type="entry name" value="Trypsin_2"/>
    <property type="match status" value="1"/>
</dbReference>
<evidence type="ECO:0000313" key="2">
    <source>
        <dbReference type="EMBL" id="EEN60078.1"/>
    </source>
</evidence>
<dbReference type="InterPro" id="IPR009003">
    <property type="entry name" value="Peptidase_S1_PA"/>
</dbReference>
<dbReference type="PANTHER" id="PTHR12449:SF18">
    <property type="entry name" value="DEATH DOMAIN-CONTAINING PROTEIN"/>
    <property type="match status" value="1"/>
</dbReference>
<protein>
    <recommendedName>
        <fullName evidence="1">Death domain-containing protein</fullName>
    </recommendedName>
</protein>
<dbReference type="InterPro" id="IPR036770">
    <property type="entry name" value="Ankyrin_rpt-contain_sf"/>
</dbReference>
<dbReference type="CDD" id="cd01670">
    <property type="entry name" value="Death"/>
    <property type="match status" value="1"/>
</dbReference>
<dbReference type="SUPFAM" id="SSF47986">
    <property type="entry name" value="DEATH domain"/>
    <property type="match status" value="1"/>
</dbReference>
<dbReference type="GO" id="GO:0007165">
    <property type="term" value="P:signal transduction"/>
    <property type="evidence" value="ECO:0007669"/>
    <property type="project" value="InterPro"/>
</dbReference>
<sequence length="862" mass="97494">MNRRDFHWAAMNRRDFLQAARLGDVENVRRGLEEGLDVNTRDKNNKRPVDVAAGLGNSTQLLLETETRKQAEYSELVSSVGSEEGTTVKLFLCGDGQVGKTSLRAILKMVHGWLSFIHCSNADPTNKPRIVLIASHADKLQDHEAGWRRATALVKHYRKLFQESLIVSQEVFLINCLEAGSPEIQRLREVLGTLRNDMLEIIYLRREADSSVVLDPQWLFTSVLGSLLAPDNFPIDKVERTADDYVTVEELKRVFSAVADIPLLIKLLQDFQLCHTYDGRTFILPSLLQQEMEEAAWSPVSSKAVYFGLQIRGRTEIDSFSCDLFPRLQTLLMQAHPDKLSRPLLWKNSAKCTDGKAEALLQITQDKRQLNIFVRSNDGCREDCNSIMDLLKDVTYRLLHETSPGARSRDMVLSALDLREHRLQPHAYSREEVVAAAAKGENLVHPQRNVPEKVSILLMDLRKIKVAWCIPIVAEMIPPWRELGINLGLSESDMEQISQRHQDDAESCCLAVLEEWLHQAGTNATVEGLKTALGLAGQREIVEKLDTMVHGEQSMSRQLLELQSEVTDIVNANFPNLNFVPDRNKEADERRIELNRKTLREEVFSHSFNFSLDSVILDRIQERKKSVCRINWPGGSGTGFLLNKGKVLTCYHVYRLMNRALWSVHEASQYIATFFVSGEREYKVPFEAPASLLKCYSEDLDYAILQLVVEDEMERSLESLPLLGHFISESEDSRKMVVLVGHPSGGSKVVDFGLIAGVAQRYVIHIRYPDMIQEDERKPIYDTSVMFHGSSGSPGFDTYGNVVLMHTRGFLDDGRQSVIERGVRLSAIRDHARQNLAPEVFSEIFPASFEQLATSLSSFSIS</sequence>
<accession>C3YHU1</accession>
<dbReference type="EMBL" id="GG666514">
    <property type="protein sequence ID" value="EEN60078.1"/>
    <property type="molecule type" value="Genomic_DNA"/>
</dbReference>
<dbReference type="InterPro" id="IPR039788">
    <property type="entry name" value="NOL4/NOL4L"/>
</dbReference>
<dbReference type="InParanoid" id="C3YHU1"/>
<dbReference type="PROSITE" id="PS50017">
    <property type="entry name" value="DEATH_DOMAIN"/>
    <property type="match status" value="1"/>
</dbReference>
<dbReference type="PANTHER" id="PTHR12449">
    <property type="entry name" value="DEATH DOMAIN-CONTAINING PROTEIN"/>
    <property type="match status" value="1"/>
</dbReference>
<dbReference type="InterPro" id="IPR011029">
    <property type="entry name" value="DEATH-like_dom_sf"/>
</dbReference>
<organism>
    <name type="scientific">Branchiostoma floridae</name>
    <name type="common">Florida lancelet</name>
    <name type="synonym">Amphioxus</name>
    <dbReference type="NCBI Taxonomy" id="7739"/>
    <lineage>
        <taxon>Eukaryota</taxon>
        <taxon>Metazoa</taxon>
        <taxon>Chordata</taxon>
        <taxon>Cephalochordata</taxon>
        <taxon>Leptocardii</taxon>
        <taxon>Amphioxiformes</taxon>
        <taxon>Branchiostomatidae</taxon>
        <taxon>Branchiostoma</taxon>
    </lineage>
</organism>
<dbReference type="Gene3D" id="1.10.533.10">
    <property type="entry name" value="Death Domain, Fas"/>
    <property type="match status" value="1"/>
</dbReference>
<dbReference type="InterPro" id="IPR000488">
    <property type="entry name" value="Death_dom"/>
</dbReference>
<dbReference type="AlphaFoldDB" id="C3YHU1"/>
<feature type="domain" description="Death" evidence="1">
    <location>
        <begin position="480"/>
        <end position="549"/>
    </location>
</feature>
<dbReference type="SUPFAM" id="SSF50494">
    <property type="entry name" value="Trypsin-like serine proteases"/>
    <property type="match status" value="1"/>
</dbReference>